<dbReference type="EMBL" id="LAZR01014804">
    <property type="protein sequence ID" value="KKM15879.1"/>
    <property type="molecule type" value="Genomic_DNA"/>
</dbReference>
<gene>
    <name evidence="1" type="ORF">LCGC14_1691630</name>
</gene>
<comment type="caution">
    <text evidence="1">The sequence shown here is derived from an EMBL/GenBank/DDBJ whole genome shotgun (WGS) entry which is preliminary data.</text>
</comment>
<reference evidence="1" key="1">
    <citation type="journal article" date="2015" name="Nature">
        <title>Complex archaea that bridge the gap between prokaryotes and eukaryotes.</title>
        <authorList>
            <person name="Spang A."/>
            <person name="Saw J.H."/>
            <person name="Jorgensen S.L."/>
            <person name="Zaremba-Niedzwiedzka K."/>
            <person name="Martijn J."/>
            <person name="Lind A.E."/>
            <person name="van Eijk R."/>
            <person name="Schleper C."/>
            <person name="Guy L."/>
            <person name="Ettema T.J."/>
        </authorList>
    </citation>
    <scope>NUCLEOTIDE SEQUENCE</scope>
</reference>
<organism evidence="1">
    <name type="scientific">marine sediment metagenome</name>
    <dbReference type="NCBI Taxonomy" id="412755"/>
    <lineage>
        <taxon>unclassified sequences</taxon>
        <taxon>metagenomes</taxon>
        <taxon>ecological metagenomes</taxon>
    </lineage>
</organism>
<dbReference type="AlphaFoldDB" id="A0A0F9I893"/>
<name>A0A0F9I893_9ZZZZ</name>
<accession>A0A0F9I893</accession>
<protein>
    <submittedName>
        <fullName evidence="1">Uncharacterized protein</fullName>
    </submittedName>
</protein>
<sequence length="50" mass="5441">MKKKYTISRREMILGTTAAISYGLSASAMKSLEAVPEEQILPGKLDNSVL</sequence>
<feature type="non-terminal residue" evidence="1">
    <location>
        <position position="50"/>
    </location>
</feature>
<evidence type="ECO:0000313" key="1">
    <source>
        <dbReference type="EMBL" id="KKM15879.1"/>
    </source>
</evidence>
<proteinExistence type="predicted"/>